<keyword evidence="3" id="KW-1185">Reference proteome</keyword>
<sequence>MILMLAHYHVRKLKVSLRRFKRNQRGATALEYLLVIGAIVLPSYVIIQMMLDLLVTHYQITVDLNGMPFP</sequence>
<dbReference type="OrthoDB" id="5325135at2"/>
<feature type="transmembrane region" description="Helical" evidence="1">
    <location>
        <begin position="29"/>
        <end position="47"/>
    </location>
</feature>
<dbReference type="RefSeq" id="WP_145077550.1">
    <property type="nucleotide sequence ID" value="NZ_CP036425.1"/>
</dbReference>
<dbReference type="EMBL" id="CP036425">
    <property type="protein sequence ID" value="QDU34032.1"/>
    <property type="molecule type" value="Genomic_DNA"/>
</dbReference>
<reference evidence="2 3" key="1">
    <citation type="submission" date="2019-02" db="EMBL/GenBank/DDBJ databases">
        <title>Deep-cultivation of Planctomycetes and their phenomic and genomic characterization uncovers novel biology.</title>
        <authorList>
            <person name="Wiegand S."/>
            <person name="Jogler M."/>
            <person name="Boedeker C."/>
            <person name="Pinto D."/>
            <person name="Vollmers J."/>
            <person name="Rivas-Marin E."/>
            <person name="Kohn T."/>
            <person name="Peeters S.H."/>
            <person name="Heuer A."/>
            <person name="Rast P."/>
            <person name="Oberbeckmann S."/>
            <person name="Bunk B."/>
            <person name="Jeske O."/>
            <person name="Meyerdierks A."/>
            <person name="Storesund J.E."/>
            <person name="Kallscheuer N."/>
            <person name="Luecker S."/>
            <person name="Lage O.M."/>
            <person name="Pohl T."/>
            <person name="Merkel B.J."/>
            <person name="Hornburger P."/>
            <person name="Mueller R.-W."/>
            <person name="Bruemmer F."/>
            <person name="Labrenz M."/>
            <person name="Spormann A.M."/>
            <person name="Op den Camp H."/>
            <person name="Overmann J."/>
            <person name="Amann R."/>
            <person name="Jetten M.S.M."/>
            <person name="Mascher T."/>
            <person name="Medema M.H."/>
            <person name="Devos D.P."/>
            <person name="Kaster A.-K."/>
            <person name="Ovreas L."/>
            <person name="Rohde M."/>
            <person name="Galperin M.Y."/>
            <person name="Jogler C."/>
        </authorList>
    </citation>
    <scope>NUCLEOTIDE SEQUENCE [LARGE SCALE GENOMIC DNA]</scope>
    <source>
        <strain evidence="2 3">KS4</strain>
    </source>
</reference>
<dbReference type="Proteomes" id="UP000317369">
    <property type="component" value="Chromosome"/>
</dbReference>
<proteinExistence type="predicted"/>
<protein>
    <submittedName>
        <fullName evidence="2">Uncharacterized protein</fullName>
    </submittedName>
</protein>
<name>A0A517YV51_9BACT</name>
<evidence type="ECO:0000256" key="1">
    <source>
        <dbReference type="SAM" id="Phobius"/>
    </source>
</evidence>
<keyword evidence="1" id="KW-0812">Transmembrane</keyword>
<dbReference type="KEGG" id="pcor:KS4_20940"/>
<dbReference type="AlphaFoldDB" id="A0A517YV51"/>
<accession>A0A517YV51</accession>
<keyword evidence="1" id="KW-0472">Membrane</keyword>
<keyword evidence="1" id="KW-1133">Transmembrane helix</keyword>
<evidence type="ECO:0000313" key="3">
    <source>
        <dbReference type="Proteomes" id="UP000317369"/>
    </source>
</evidence>
<organism evidence="2 3">
    <name type="scientific">Poriferisphaera corsica</name>
    <dbReference type="NCBI Taxonomy" id="2528020"/>
    <lineage>
        <taxon>Bacteria</taxon>
        <taxon>Pseudomonadati</taxon>
        <taxon>Planctomycetota</taxon>
        <taxon>Phycisphaerae</taxon>
        <taxon>Phycisphaerales</taxon>
        <taxon>Phycisphaeraceae</taxon>
        <taxon>Poriferisphaera</taxon>
    </lineage>
</organism>
<gene>
    <name evidence="2" type="ORF">KS4_20940</name>
</gene>
<evidence type="ECO:0000313" key="2">
    <source>
        <dbReference type="EMBL" id="QDU34032.1"/>
    </source>
</evidence>